<name>A0ACC2LEX4_PERAE</name>
<keyword evidence="2" id="KW-1185">Reference proteome</keyword>
<gene>
    <name evidence="1" type="ORF">MRB53_025219</name>
</gene>
<sequence length="341" mass="38067">MAFSVRHLLKDGSSKNQQAVGVVRSGIWSRLLSSWPSGCSRQQGTDTDDAFVHLKSSRFPASSLVFISSRSSHSSNSITCRSTLESECKRVELPSERRVRALEEGIEKAIYGFRFMTFLGVWGSLLGSLLCFLKGCVYVVGAFTEYYMRGGKVIVMLFEAIDIYLLGTVMLVFGMGLYELFISNLDIAQTHELSHPTEKAAYRSNLFGLFTLMERPRWLEIQSINELKTKLGHVIVTVLLVGLFEKSKKVVMCYSTDLLCFSAAILLGSSSAAYSDDNSSSSPGAVKREDDLDVAHYRSKMRGVYAILQLPPQRCSHPTVRTIPSAQQDGRQFCQFQTDQR</sequence>
<evidence type="ECO:0000313" key="2">
    <source>
        <dbReference type="Proteomes" id="UP001234297"/>
    </source>
</evidence>
<dbReference type="Proteomes" id="UP001234297">
    <property type="component" value="Chromosome 8"/>
</dbReference>
<organism evidence="1 2">
    <name type="scientific">Persea americana</name>
    <name type="common">Avocado</name>
    <dbReference type="NCBI Taxonomy" id="3435"/>
    <lineage>
        <taxon>Eukaryota</taxon>
        <taxon>Viridiplantae</taxon>
        <taxon>Streptophyta</taxon>
        <taxon>Embryophyta</taxon>
        <taxon>Tracheophyta</taxon>
        <taxon>Spermatophyta</taxon>
        <taxon>Magnoliopsida</taxon>
        <taxon>Magnoliidae</taxon>
        <taxon>Laurales</taxon>
        <taxon>Lauraceae</taxon>
        <taxon>Persea</taxon>
    </lineage>
</organism>
<comment type="caution">
    <text evidence="1">The sequence shown here is derived from an EMBL/GenBank/DDBJ whole genome shotgun (WGS) entry which is preliminary data.</text>
</comment>
<accession>A0ACC2LEX4</accession>
<proteinExistence type="predicted"/>
<evidence type="ECO:0000313" key="1">
    <source>
        <dbReference type="EMBL" id="KAJ8631883.1"/>
    </source>
</evidence>
<protein>
    <submittedName>
        <fullName evidence="1">Uncharacterized protein</fullName>
    </submittedName>
</protein>
<dbReference type="EMBL" id="CM056816">
    <property type="protein sequence ID" value="KAJ8631883.1"/>
    <property type="molecule type" value="Genomic_DNA"/>
</dbReference>
<reference evidence="1 2" key="1">
    <citation type="journal article" date="2022" name="Hortic Res">
        <title>A haplotype resolved chromosomal level avocado genome allows analysis of novel avocado genes.</title>
        <authorList>
            <person name="Nath O."/>
            <person name="Fletcher S.J."/>
            <person name="Hayward A."/>
            <person name="Shaw L.M."/>
            <person name="Masouleh A.K."/>
            <person name="Furtado A."/>
            <person name="Henry R.J."/>
            <person name="Mitter N."/>
        </authorList>
    </citation>
    <scope>NUCLEOTIDE SEQUENCE [LARGE SCALE GENOMIC DNA]</scope>
    <source>
        <strain evidence="2">cv. Hass</strain>
    </source>
</reference>